<evidence type="ECO:0000313" key="2">
    <source>
        <dbReference type="EMBL" id="TDW14005.1"/>
    </source>
</evidence>
<keyword evidence="1" id="KW-0812">Transmembrane</keyword>
<accession>A0A4R7ZAM3</accession>
<feature type="transmembrane region" description="Helical" evidence="1">
    <location>
        <begin position="46"/>
        <end position="67"/>
    </location>
</feature>
<name>A0A4R7ZAM3_9ACTN</name>
<feature type="transmembrane region" description="Helical" evidence="1">
    <location>
        <begin position="114"/>
        <end position="138"/>
    </location>
</feature>
<evidence type="ECO:0000256" key="1">
    <source>
        <dbReference type="SAM" id="Phobius"/>
    </source>
</evidence>
<dbReference type="OrthoDB" id="4476959at2"/>
<reference evidence="2 3" key="1">
    <citation type="submission" date="2019-03" db="EMBL/GenBank/DDBJ databases">
        <title>Genomic Encyclopedia of Type Strains, Phase III (KMG-III): the genomes of soil and plant-associated and newly described type strains.</title>
        <authorList>
            <person name="Whitman W."/>
        </authorList>
    </citation>
    <scope>NUCLEOTIDE SEQUENCE [LARGE SCALE GENOMIC DNA]</scope>
    <source>
        <strain evidence="2 3">VKM Ac-2570</strain>
    </source>
</reference>
<dbReference type="Proteomes" id="UP000295447">
    <property type="component" value="Unassembled WGS sequence"/>
</dbReference>
<feature type="transmembrane region" description="Helical" evidence="1">
    <location>
        <begin position="79"/>
        <end position="102"/>
    </location>
</feature>
<keyword evidence="3" id="KW-1185">Reference proteome</keyword>
<gene>
    <name evidence="2" type="ORF">EV650_7585</name>
</gene>
<sequence>MRTISRVEAPLTARSATMLWLLAVGAGVVETVVQVGLALANDASTSAIAGQIAVRAVIYGALFVIIDRYFRRGVRWSRYLLAGVLGTVGVVSLVTEPIGWLIDNGDFTTIDWSVSFVTIAVLRTVHLTAVISAVYFTFHRDTARWFNAEGRSPR</sequence>
<organism evidence="2 3">
    <name type="scientific">Kribbella kalugense</name>
    <dbReference type="NCBI Taxonomy" id="2512221"/>
    <lineage>
        <taxon>Bacteria</taxon>
        <taxon>Bacillati</taxon>
        <taxon>Actinomycetota</taxon>
        <taxon>Actinomycetes</taxon>
        <taxon>Propionibacteriales</taxon>
        <taxon>Kribbellaceae</taxon>
        <taxon>Kribbella</taxon>
    </lineage>
</organism>
<evidence type="ECO:0000313" key="3">
    <source>
        <dbReference type="Proteomes" id="UP000295447"/>
    </source>
</evidence>
<proteinExistence type="predicted"/>
<protein>
    <submittedName>
        <fullName evidence="2">Uncharacterized protein</fullName>
    </submittedName>
</protein>
<dbReference type="EMBL" id="SODF01000004">
    <property type="protein sequence ID" value="TDW14005.1"/>
    <property type="molecule type" value="Genomic_DNA"/>
</dbReference>
<comment type="caution">
    <text evidence="2">The sequence shown here is derived from an EMBL/GenBank/DDBJ whole genome shotgun (WGS) entry which is preliminary data.</text>
</comment>
<dbReference type="RefSeq" id="WP_134124002.1">
    <property type="nucleotide sequence ID" value="NZ_SODF01000004.1"/>
</dbReference>
<dbReference type="AlphaFoldDB" id="A0A4R7ZAM3"/>
<keyword evidence="1" id="KW-0472">Membrane</keyword>
<keyword evidence="1" id="KW-1133">Transmembrane helix</keyword>
<feature type="transmembrane region" description="Helical" evidence="1">
    <location>
        <begin position="20"/>
        <end position="40"/>
    </location>
</feature>